<keyword evidence="1" id="KW-0732">Signal</keyword>
<reference evidence="2" key="1">
    <citation type="submission" date="2021-05" db="EMBL/GenBank/DDBJ databases">
        <title>Complete genome sequence of the cellulolytic planctomycete Telmatocola sphagniphila SP2T and characterization of the first cellulase from planctomycetes.</title>
        <authorList>
            <person name="Rakitin A.L."/>
            <person name="Beletsky A.V."/>
            <person name="Naumoff D.G."/>
            <person name="Kulichevskaya I.S."/>
            <person name="Mardanov A.V."/>
            <person name="Ravin N.V."/>
            <person name="Dedysh S.N."/>
        </authorList>
    </citation>
    <scope>NUCLEOTIDE SEQUENCE</scope>
    <source>
        <strain evidence="2">SP2T</strain>
    </source>
</reference>
<dbReference type="Proteomes" id="UP000676194">
    <property type="component" value="Chromosome"/>
</dbReference>
<dbReference type="AlphaFoldDB" id="A0A8E6EZU6"/>
<dbReference type="EMBL" id="CP074694">
    <property type="protein sequence ID" value="QVL34103.1"/>
    <property type="molecule type" value="Genomic_DNA"/>
</dbReference>
<name>A0A8E6EZU6_9BACT</name>
<proteinExistence type="predicted"/>
<evidence type="ECO:0000313" key="3">
    <source>
        <dbReference type="Proteomes" id="UP000676194"/>
    </source>
</evidence>
<accession>A0A8E6EZU6</accession>
<protein>
    <submittedName>
        <fullName evidence="2">Uncharacterized protein</fullName>
    </submittedName>
</protein>
<dbReference type="RefSeq" id="WP_213499076.1">
    <property type="nucleotide sequence ID" value="NZ_CP074694.1"/>
</dbReference>
<dbReference type="KEGG" id="tsph:KIH39_09400"/>
<organism evidence="2 3">
    <name type="scientific">Telmatocola sphagniphila</name>
    <dbReference type="NCBI Taxonomy" id="1123043"/>
    <lineage>
        <taxon>Bacteria</taxon>
        <taxon>Pseudomonadati</taxon>
        <taxon>Planctomycetota</taxon>
        <taxon>Planctomycetia</taxon>
        <taxon>Gemmatales</taxon>
        <taxon>Gemmataceae</taxon>
    </lineage>
</organism>
<keyword evidence="3" id="KW-1185">Reference proteome</keyword>
<feature type="signal peptide" evidence="1">
    <location>
        <begin position="1"/>
        <end position="26"/>
    </location>
</feature>
<feature type="chain" id="PRO_5034121670" evidence="1">
    <location>
        <begin position="27"/>
        <end position="158"/>
    </location>
</feature>
<sequence length="158" mass="17244">MRRMFVLPATFLLVMGATSFCSVAVAQKEEPPKTGAEKPRFEDWKYPKAKELSSGQGAGGSHAVLTTTDDLDKVIAFYEKKTGQTLKVDQPGGQSISGGAGEARLFQDDSIQPGIKSEPRPVVVRILVQRATSYDLTLVISKAKGEDYTHIAMTYFSR</sequence>
<gene>
    <name evidence="2" type="ORF">KIH39_09400</name>
</gene>
<evidence type="ECO:0000256" key="1">
    <source>
        <dbReference type="SAM" id="SignalP"/>
    </source>
</evidence>
<evidence type="ECO:0000313" key="2">
    <source>
        <dbReference type="EMBL" id="QVL34103.1"/>
    </source>
</evidence>